<sequence length="445" mass="50290">MSRRALGVLFKKNLTDDPNATHRLPNTIRDAIVIARYRFLWVDALCIVQDSPDDLALQLAQMDRIYGLAALTLAARGSTSSDSGIPGISVPRNMYNDTYTEMMVHNELNLGFWDPEVLGEYRTTDNESADNTSYIWRGWTFQEQAISIRILEFGHRRLSFSCGRWGPTGQLKETGCRHISSQRNPYSFKSWFRLLEQKTVENPDTKWFANADTRVRDWGMIRECYSARSFSHPIDRIRAITGAAKMFNRVIGMGIDNGGHARESLYRELLWHRDALKIGLTTCIVASTPDAAPEGMFPSWSWLSVWPVCWPGPLTPYPEVGLKISGGTELINNSLLEIEAPAITLRLIETSDKPTPKLFYPDGTLVNARLLLDKLTTNATYVICVPMAQANFGVSMGDQCGLLLLHLEDGQYYRRLGIGIVSVHSSEPFFDHFRLYAQQTRPLCN</sequence>
<evidence type="ECO:0000259" key="1">
    <source>
        <dbReference type="Pfam" id="PF06985"/>
    </source>
</evidence>
<organism evidence="2 3">
    <name type="scientific">Cladobotryum mycophilum</name>
    <dbReference type="NCBI Taxonomy" id="491253"/>
    <lineage>
        <taxon>Eukaryota</taxon>
        <taxon>Fungi</taxon>
        <taxon>Dikarya</taxon>
        <taxon>Ascomycota</taxon>
        <taxon>Pezizomycotina</taxon>
        <taxon>Sordariomycetes</taxon>
        <taxon>Hypocreomycetidae</taxon>
        <taxon>Hypocreales</taxon>
        <taxon>Hypocreaceae</taxon>
        <taxon>Cladobotryum</taxon>
    </lineage>
</organism>
<dbReference type="Pfam" id="PF06985">
    <property type="entry name" value="HET"/>
    <property type="match status" value="1"/>
</dbReference>
<reference evidence="2 3" key="1">
    <citation type="submission" date="2024-01" db="EMBL/GenBank/DDBJ databases">
        <title>Complete genome of Cladobotryum mycophilum ATHUM6906.</title>
        <authorList>
            <person name="Christinaki A.C."/>
            <person name="Myridakis A.I."/>
            <person name="Kouvelis V.N."/>
        </authorList>
    </citation>
    <scope>NUCLEOTIDE SEQUENCE [LARGE SCALE GENOMIC DNA]</scope>
    <source>
        <strain evidence="2 3">ATHUM6906</strain>
    </source>
</reference>
<keyword evidence="3" id="KW-1185">Reference proteome</keyword>
<dbReference type="PANTHER" id="PTHR33112">
    <property type="entry name" value="DOMAIN PROTEIN, PUTATIVE-RELATED"/>
    <property type="match status" value="1"/>
</dbReference>
<dbReference type="InterPro" id="IPR010730">
    <property type="entry name" value="HET"/>
</dbReference>
<protein>
    <recommendedName>
        <fullName evidence="1">Heterokaryon incompatibility domain-containing protein</fullName>
    </recommendedName>
</protein>
<evidence type="ECO:0000313" key="3">
    <source>
        <dbReference type="Proteomes" id="UP001338125"/>
    </source>
</evidence>
<gene>
    <name evidence="2" type="ORF">PT974_09713</name>
</gene>
<dbReference type="EMBL" id="JAVFKD010000014">
    <property type="protein sequence ID" value="KAK5991431.1"/>
    <property type="molecule type" value="Genomic_DNA"/>
</dbReference>
<dbReference type="Proteomes" id="UP001338125">
    <property type="component" value="Unassembled WGS sequence"/>
</dbReference>
<comment type="caution">
    <text evidence="2">The sequence shown here is derived from an EMBL/GenBank/DDBJ whole genome shotgun (WGS) entry which is preliminary data.</text>
</comment>
<proteinExistence type="predicted"/>
<feature type="domain" description="Heterokaryon incompatibility" evidence="1">
    <location>
        <begin position="20"/>
        <end position="143"/>
    </location>
</feature>
<accession>A0ABR0SIA2</accession>
<evidence type="ECO:0000313" key="2">
    <source>
        <dbReference type="EMBL" id="KAK5991431.1"/>
    </source>
</evidence>
<name>A0ABR0SIA2_9HYPO</name>
<dbReference type="PANTHER" id="PTHR33112:SF12">
    <property type="entry name" value="HETEROKARYON INCOMPATIBILITY DOMAIN-CONTAINING PROTEIN"/>
    <property type="match status" value="1"/>
</dbReference>